<dbReference type="Pfam" id="PF01979">
    <property type="entry name" value="Amidohydro_1"/>
    <property type="match status" value="1"/>
</dbReference>
<organism evidence="4 5">
    <name type="scientific">Ensifer oleiphilus</name>
    <dbReference type="NCBI Taxonomy" id="2742698"/>
    <lineage>
        <taxon>Bacteria</taxon>
        <taxon>Pseudomonadati</taxon>
        <taxon>Pseudomonadota</taxon>
        <taxon>Alphaproteobacteria</taxon>
        <taxon>Hyphomicrobiales</taxon>
        <taxon>Rhizobiaceae</taxon>
        <taxon>Sinorhizobium/Ensifer group</taxon>
        <taxon>Ensifer</taxon>
    </lineage>
</organism>
<dbReference type="Proteomes" id="UP000520198">
    <property type="component" value="Unassembled WGS sequence"/>
</dbReference>
<dbReference type="SUPFAM" id="SSF51338">
    <property type="entry name" value="Composite domain of metallo-dependent hydrolases"/>
    <property type="match status" value="1"/>
</dbReference>
<evidence type="ECO:0000313" key="4">
    <source>
        <dbReference type="EMBL" id="NVD41773.1"/>
    </source>
</evidence>
<comment type="similarity">
    <text evidence="1">Belongs to the metallo-dependent hydrolases superfamily. ATZ/TRZ family.</text>
</comment>
<protein>
    <submittedName>
        <fullName evidence="4">Amidohydrolase family protein</fullName>
    </submittedName>
</protein>
<dbReference type="Gene3D" id="2.30.40.10">
    <property type="entry name" value="Urease, subunit C, domain 1"/>
    <property type="match status" value="1"/>
</dbReference>
<dbReference type="AlphaFoldDB" id="A0A7Y6Q9W4"/>
<dbReference type="EMBL" id="JABWDU010000007">
    <property type="protein sequence ID" value="NVD41773.1"/>
    <property type="molecule type" value="Genomic_DNA"/>
</dbReference>
<keyword evidence="2 4" id="KW-0378">Hydrolase</keyword>
<gene>
    <name evidence="4" type="ORF">HT585_23160</name>
</gene>
<evidence type="ECO:0000259" key="3">
    <source>
        <dbReference type="Pfam" id="PF01979"/>
    </source>
</evidence>
<dbReference type="InterPro" id="IPR032466">
    <property type="entry name" value="Metal_Hydrolase"/>
</dbReference>
<evidence type="ECO:0000256" key="2">
    <source>
        <dbReference type="ARBA" id="ARBA00022801"/>
    </source>
</evidence>
<dbReference type="SUPFAM" id="SSF51556">
    <property type="entry name" value="Metallo-dependent hydrolases"/>
    <property type="match status" value="1"/>
</dbReference>
<evidence type="ECO:0000256" key="1">
    <source>
        <dbReference type="ARBA" id="ARBA00006745"/>
    </source>
</evidence>
<dbReference type="PANTHER" id="PTHR43794">
    <property type="entry name" value="AMINOHYDROLASE SSNA-RELATED"/>
    <property type="match status" value="1"/>
</dbReference>
<dbReference type="RefSeq" id="WP_176355165.1">
    <property type="nucleotide sequence ID" value="NZ_JABWDU010000007.1"/>
</dbReference>
<evidence type="ECO:0000313" key="5">
    <source>
        <dbReference type="Proteomes" id="UP000520198"/>
    </source>
</evidence>
<accession>A0A7Y6Q9W4</accession>
<dbReference type="Gene3D" id="3.20.20.140">
    <property type="entry name" value="Metal-dependent hydrolases"/>
    <property type="match status" value="1"/>
</dbReference>
<dbReference type="InterPro" id="IPR011059">
    <property type="entry name" value="Metal-dep_hydrolase_composite"/>
</dbReference>
<proteinExistence type="inferred from homology"/>
<keyword evidence="5" id="KW-1185">Reference proteome</keyword>
<dbReference type="InterPro" id="IPR006680">
    <property type="entry name" value="Amidohydro-rel"/>
</dbReference>
<dbReference type="PANTHER" id="PTHR43794:SF11">
    <property type="entry name" value="AMIDOHYDROLASE-RELATED DOMAIN-CONTAINING PROTEIN"/>
    <property type="match status" value="1"/>
</dbReference>
<dbReference type="InterPro" id="IPR050287">
    <property type="entry name" value="MTA/SAH_deaminase"/>
</dbReference>
<name>A0A7Y6Q9W4_9HYPH</name>
<feature type="domain" description="Amidohydrolase-related" evidence="3">
    <location>
        <begin position="256"/>
        <end position="430"/>
    </location>
</feature>
<reference evidence="4 5" key="1">
    <citation type="submission" date="2020-06" db="EMBL/GenBank/DDBJ databases">
        <authorList>
            <person name="Grouzdev D.S."/>
        </authorList>
    </citation>
    <scope>NUCLEOTIDE SEQUENCE [LARGE SCALE GENOMIC DNA]</scope>
    <source>
        <strain evidence="4 5">HO-A22</strain>
    </source>
</reference>
<comment type="caution">
    <text evidence="4">The sequence shown here is derived from an EMBL/GenBank/DDBJ whole genome shotgun (WGS) entry which is preliminary data.</text>
</comment>
<sequence length="486" mass="52296">MIDIDLLFSGGTIITMDDRRRVIDDGAIAVSADRIIDVGPSALLASRYRAGRTIHTTGRVLIPGLIDVHAHAGHGLIKTMGMEQAGHWEELVNAAYTVGTTPEFWHAEAQLAALERLRFGVTCGVSLLGGGDTIMRTDDADYGTAHCEGVAAIGTRSVVAVGTTRPPHPRTYARWDGDKRSERAVTFEDQFAVSRELLEQWHGKGRIRIALLTPVLRDEHAATLSSGDYEAAVRQTQTVRALSREAGVIFTQDGHWRGSVQRAKNIGMLGPDALLSHAIDLSAEEIRIVADTGTRIAHNPSAIASILGRCPAVEMLEAGVVVALGSDATAPDRSSDMFRHMQQCMHYHRTFFRDPSVLPPGKVLEMATIDAATALGLEGEIGSLQAGKKADIVVIDMARPHLAPFQMPAFRAVYFANGNDVDMVVIDGEILLEGGLPVKADMEAILNAANAEADDLVARMNLKSMIGLPEGFFGAARYPNANAKTE</sequence>
<dbReference type="GO" id="GO:0016810">
    <property type="term" value="F:hydrolase activity, acting on carbon-nitrogen (but not peptide) bonds"/>
    <property type="evidence" value="ECO:0007669"/>
    <property type="project" value="InterPro"/>
</dbReference>